<evidence type="ECO:0000313" key="7">
    <source>
        <dbReference type="Proteomes" id="UP000076078"/>
    </source>
</evidence>
<dbReference type="Pfam" id="PF02259">
    <property type="entry name" value="FAT"/>
    <property type="match status" value="1"/>
</dbReference>
<dbReference type="PROSITE" id="PS51189">
    <property type="entry name" value="FAT"/>
    <property type="match status" value="1"/>
</dbReference>
<feature type="compositionally biased region" description="Low complexity" evidence="3">
    <location>
        <begin position="3305"/>
        <end position="3330"/>
    </location>
</feature>
<dbReference type="InterPro" id="IPR011009">
    <property type="entry name" value="Kinase-like_dom_sf"/>
</dbReference>
<feature type="compositionally biased region" description="Low complexity" evidence="3">
    <location>
        <begin position="3268"/>
        <end position="3296"/>
    </location>
</feature>
<dbReference type="Proteomes" id="UP000076078">
    <property type="component" value="Unassembled WGS sequence"/>
</dbReference>
<evidence type="ECO:0000259" key="5">
    <source>
        <dbReference type="PROSITE" id="PS51189"/>
    </source>
</evidence>
<feature type="compositionally biased region" description="Low complexity" evidence="3">
    <location>
        <begin position="1238"/>
        <end position="1294"/>
    </location>
</feature>
<dbReference type="InterPro" id="IPR016024">
    <property type="entry name" value="ARM-type_fold"/>
</dbReference>
<dbReference type="GO" id="GO:0016301">
    <property type="term" value="F:kinase activity"/>
    <property type="evidence" value="ECO:0007669"/>
    <property type="project" value="UniProtKB-KW"/>
</dbReference>
<keyword evidence="6" id="KW-0808">Transferase</keyword>
<dbReference type="PANTHER" id="PTHR11139">
    <property type="entry name" value="ATAXIA TELANGIECTASIA MUTATED ATM -RELATED"/>
    <property type="match status" value="1"/>
</dbReference>
<dbReference type="InterPro" id="IPR050517">
    <property type="entry name" value="DDR_Repair_Kinase"/>
</dbReference>
<sequence>MHNPLNFEKYAQRCLDASGSKDYQVLLTLVNEVKDNIEVFLSSEYPSFLQNLFPVFFNILQQLPIQFNDSVEQKIRNAILEILNKLPNNDLLKTHVPSLLQLSMYLLEVDNEENALICLRIIIDLHKTYRAMLENDVQPFLNIIMNIYNGLPKTVENLFKPLPQQQNTGTSATTNISTSTGSPIPQSTTLVAGGSTSPPVSTSTTGSSSTVPGSANSPVSGTAGSGQPQQSPQQQVVINRPSYMIPSTSSFKVITECPIIVVLLFQLYNQSMGTNVPKFIPLIVSTLGLQAPANAAQTYPSLYSDFISAQAKTLSFLAYILRSYYEQIKTFPDIPRYVIALLQNCPTHLSSTRKEILIALRHILNSEFKPKFLDYLDLLLDEKVLLGTSRTCYESLRSLAYSTLADFISSMKDSLHINHIVKVVSIYSKHLHDSTNSIPIQMLSAKLICNFAEFLHSKIGMDPEQKSRITAYKILESVLNKYSSLKKQIPKLQKEHKAMVSAQKEVIKDPLESVSDPLKECKSLIKNLTSYLRPMVWGFNSFKNYFSQRNMPYPIKHAEESLMFIKLFKNAIKCFPIYGGSTTSLMEDKEVLDYLTSAFIMLEPRIFQEVITSVLPFLYTRAQDDPNLLLIPQLFLTQTNAYNNHRTFAEILTPFLMEKLKNANALDKPDLCLLKLIKLILNAVQTSTDNDQVLQPHVTSLILTSLKLACESRHVDSPQYFYLLKSVFRTCTKPDLSRECNMLFPAILETMNELLSNSCYGSALMLIFVELSLSVPVPISILLPNINLLVRPLILALESNSNDLLTLSFRILEMIVDNASSDILLNNFKENKQDFINALSRHLRTVPYFFGPHAIRILGKLSGKGRNLQVSSPTPFIRDLTNNDDPLGCRLSLPYQPVESTNSNDILSLPLDKAVQTCKNILISSKSDAFLQLHSFNCMKILFPYYLNPNTTQSKLNPDHIQNQLQSHKSQPFYLMIQNNRDLNQHNLQEKEDYQTDIKIFKTLLFNLLISTSIESLKSESREYVMNLIHHFVLYLSCNSTSQSVETLKELDPKIFIETVLEYMSQTYTDNIKVTQDDCYWVLQQMFKCSDQLYQSTQSCLIDQEQDQMKSELLVDQPSLDDQYPIYKYMAEAFTHYCYQREFRKKNAGVLGILFLVKYIRLPWLIRSEPTFLKALIYVTEDLTYQGYQPIIDLACDTIQMLIKTCTPCFTLPESMMDVDSKDKEKEKDSTPVKQEVTTPTTSTPTPGITTTTAPIKTETGESTTPMDISTTTPTITTPPSTAPTPSSSSTIPKVPITSTIPPIHCTMDQLSEYQRSHLNIVLDILFKYLSSYSIHTRQMAQKQLNTVASDLTKIPLLYLLGDLKITIQRIVPKVLRIISVPAQTGVLEAITFCLNQRPSLFPINADSVKILQDCLNIAGDDVASLKSNSSKMIVQINSLRVAGVTMVATAMLCKDFLDFDCVDLKNKIINVFFKSVITRNKEMSSAAKKGLHNSISQQKLQRELLQPCLRPVLANLTEIKNISVPFLQGLSRLLELLSNFFNEALGVRLFDYLKKFDETGKLRAENNKYKDCEEVRICAAIIDIFHLLPTAFKLLDQIIITTMALEQKLNKEITSPYREPLIRFLAKYPQKTIEIFFNPSVLGIPQYCLLFRLILKQSDISKPIIEELANNFQWFEKFNQPQMIPDQRYHYLYIISIITKTLPNWLPERKNILDILLDYWKSHDHLKHLHQSSELSYQSLKETKILVQCFLQYCRAHREETDLLFHILNVLVIKGSMDFFFLRDFYQNELAEQSTPEQKKNIILTFLIFFNNQTIPSDIKVKAVQYLIIPILNNYFLSERTIDPNVFIQLTKVVYLEPDKKNYDDTLLIELLHMGSILVKNMNKELTDNRKDLMIFAYHHLKNEDQTCRQSAYVLACRFIEAYDTPPKIILQVYVALLKAYHAEAKHLVKQALDILLGCIKTRLKIDIDNPRNSTWVKWTKKTIVEEGHSMHQLVHILQVIVRHPQLFYPNRSLFIPQLVGSLPKIAFVNNLPIEHKKLSIDIAELIINWEKWRIRDSQNVSNVISSSTASTAQTQPTTPISNMEITTPSQSTPMTTDTPMTPSTTITSGHGASSAQGSTQPTEEELKPPPSVITEHVTLFLIRMSTSMYDTKSNTANEKCSDLLSQAFTVWPDVNIKFSVFEKSLANEQHVASTLTILNIIADYQINTFIPANSQNLQIHLTPSIISDNPKTSSLVCQFFKKILTNWPMSSGVPQEIQQLYSHVANTIEQQLSLFDKTYNIQLLSLVKLFKDENPDFINQQILAFIVKFNHKMTKDYLALESDSNTSGNIINSSNMSSSSLKPGAPNQVNMSSSSVQTPGTNPNVGAGGQPGSTSSTPTTVNAPMAMGNAKPMPTNPPNLMQPGQPIQPIPPVFMLPNNLQKKDVIAGISKTFELIKSKVQKLNPEQKKWFILSLLILLEKSKETDLLSEIISVIGYLITNSNASGFLTSKEKVNFLLKMSRVDLLNNAELTNSYFNLIHQVYKDPLSTRQELSQLESVFMMGLKTHDPKIRKNLFEIFSNHISQVPSQRLTYLISNQQWDSLTNTYWIRNALDLLLAVLPNPNQQFNSSQNTSSKLSVLLHNVDSNGMDVDHQSNGTNSNSLYTLLGQQDKWLESITKVNGVDLIQSLRELIFYDSTLVNDIWIQLFKQIWETLPKEDHFKLSKSLTSLLSRDYSKKILPNNLATPTTTAQPSTIPSLLLTPNVVKTFLGVVNVCQPQPKLPNDLVAFLGENYNTWHQSLKILEDQLFDNPKITNDPSDPVWDLTSDLVSHMGEEDLCYGLLKKRYQNTDETKLAIILEEFYCWQSSQEIYLSAMNKYSMPGAKATSKNENLLWEDHWIECSKRLNQWLFLTESAKSKNMYDLLVESAWKNANYPVMKDNIKKMLLQGETTSRKIYQCYQMLVDKRLHDIDQVLMNVNQMILNRWSTLPDILNSSMRIHRPTLIEMQKVVELQESVHILKELQFAQTQMNPPRINISMNIIKSLFNTWRERLPLKEEDLLVWNDLVTARQNVFQLISENVNAIATPTPDMARIWVQPEIAWTMNKYSHIVRKQSIIEVCLNSLSKMFNLQIDVLDIFLNLKEQIKCYLQLPTHYETGLSIINSTNLEYFNPSQKSEFMQLKGEFLNRLSRYDEANQAFSSAVSLNDNYSKIWLSWAYFCDNQFTNNKNLDPETKAQWAESSINCYIQTIRCDTKYSQRLIPRLFWILYLSGSGEIPHQTISRQNPTPSTTVSTPTQPTVTSPTANSTPTPSNAEQPVKTEGTPTSTPTTTVSPPSTTAPTTTTTQPPVEEKKLTLPQMVFQSFDKTWSLLPHYVWINYLPQLISGASMVGSFPGYGVLCYQIISKVFYMYPNCTYHYFRKLVAEMKQQSATFPQSTKMTEAISMGLQHTHPTLINEIESMFNISIFLTSCIPLVHQFNGCLHYLLQECLKCELNEQVPSHVEDSLKLVYNQYFTIPEGSPTSKSKNDFISHCKEQFELDFGFDTNKSNPISKTTSSIIIEKLQNWLTKVHDDVLYSITLKDGTINYFKDQSWVKMEEHCPTLVDFRPSFLELPSRYIPNRDPSFDYNTKVERFSTIIQMVKHSNGMLCPRINIYASNGKVYPYLIEPEPFIYKPKVPRQLERRTQLLSSINSMLMKYRETKRRSITLSNIPNSIAISNTLSLTQYIGGKEIVPLSNVLLYNAAPDTDLNQLIINYRTNLIKNQGNKLATYKEQSKLFGDQMLTKYISKHIHSQADQYEFKSNFSQQWGLYQLLGYMIFNKPNLLSPSQMYFSRSNGTVFFNRWACDIYTSQQVQPMDSDQNIPVPMRLTPNIKSFFGPFFFEGTLQTSMIATAMCLSEMKDQFVNTLNLYIFDEIMNSHISEPVQQSPQNKDRNIHYEFVDRTTAIMNQMLQSRINPMTPVSQPDKTLFVSPIVHKVNELITLSTNINSISEMSSISCPWL</sequence>
<feature type="compositionally biased region" description="Polar residues" evidence="3">
    <location>
        <begin position="2112"/>
        <end position="2123"/>
    </location>
</feature>
<accession>A0A152A217</accession>
<organism evidence="6 7">
    <name type="scientific">Tieghemostelium lacteum</name>
    <name type="common">Slime mold</name>
    <name type="synonym">Dictyostelium lacteum</name>
    <dbReference type="NCBI Taxonomy" id="361077"/>
    <lineage>
        <taxon>Eukaryota</taxon>
        <taxon>Amoebozoa</taxon>
        <taxon>Evosea</taxon>
        <taxon>Eumycetozoa</taxon>
        <taxon>Dictyostelia</taxon>
        <taxon>Dictyosteliales</taxon>
        <taxon>Raperosteliaceae</taxon>
        <taxon>Tieghemostelium</taxon>
    </lineage>
</organism>
<feature type="region of interest" description="Disordered" evidence="3">
    <location>
        <begin position="1220"/>
        <end position="1294"/>
    </location>
</feature>
<dbReference type="OrthoDB" id="18898at2759"/>
<feature type="compositionally biased region" description="Low complexity" evidence="3">
    <location>
        <begin position="2332"/>
        <end position="2342"/>
    </location>
</feature>
<feature type="region of interest" description="Disordered" evidence="3">
    <location>
        <begin position="163"/>
        <end position="234"/>
    </location>
</feature>
<feature type="compositionally biased region" description="Low complexity" evidence="3">
    <location>
        <begin position="225"/>
        <end position="234"/>
    </location>
</feature>
<dbReference type="Pfam" id="PF20206">
    <property type="entry name" value="Tra1_ring"/>
    <property type="match status" value="1"/>
</dbReference>
<dbReference type="SUPFAM" id="SSF56112">
    <property type="entry name" value="Protein kinase-like (PK-like)"/>
    <property type="match status" value="1"/>
</dbReference>
<keyword evidence="6" id="KW-0418">Kinase</keyword>
<proteinExistence type="inferred from homology"/>
<gene>
    <name evidence="6" type="ORF">DLAC_03260</name>
</gene>
<dbReference type="InterPro" id="IPR000403">
    <property type="entry name" value="PI3/4_kinase_cat_dom"/>
</dbReference>
<feature type="compositionally biased region" description="Basic and acidic residues" evidence="3">
    <location>
        <begin position="1220"/>
        <end position="1231"/>
    </location>
</feature>
<dbReference type="InParanoid" id="A0A152A217"/>
<feature type="compositionally biased region" description="Polar residues" evidence="3">
    <location>
        <begin position="163"/>
        <end position="190"/>
    </location>
</feature>
<dbReference type="Pfam" id="PF20175">
    <property type="entry name" value="Tra1_central"/>
    <property type="match status" value="2"/>
</dbReference>
<feature type="domain" description="FAT" evidence="5">
    <location>
        <begin position="2768"/>
        <end position="3407"/>
    </location>
</feature>
<dbReference type="InterPro" id="IPR014009">
    <property type="entry name" value="PIK_FAT"/>
</dbReference>
<dbReference type="GO" id="GO:0006355">
    <property type="term" value="P:regulation of DNA-templated transcription"/>
    <property type="evidence" value="ECO:0007669"/>
    <property type="project" value="TreeGrafter"/>
</dbReference>
<keyword evidence="2" id="KW-0802">TPR repeat</keyword>
<evidence type="ECO:0000313" key="6">
    <source>
        <dbReference type="EMBL" id="KYR00111.1"/>
    </source>
</evidence>
<feature type="compositionally biased region" description="Polar residues" evidence="3">
    <location>
        <begin position="2349"/>
        <end position="2366"/>
    </location>
</feature>
<dbReference type="STRING" id="361077.A0A152A217"/>
<name>A0A152A217_TIELA</name>
<feature type="region of interest" description="Disordered" evidence="3">
    <location>
        <begin position="2067"/>
        <end position="2132"/>
    </location>
</feature>
<evidence type="ECO:0000259" key="4">
    <source>
        <dbReference type="PROSITE" id="PS50290"/>
    </source>
</evidence>
<feature type="region of interest" description="Disordered" evidence="3">
    <location>
        <begin position="2332"/>
        <end position="2384"/>
    </location>
</feature>
<evidence type="ECO:0000256" key="1">
    <source>
        <dbReference type="ARBA" id="ARBA00007234"/>
    </source>
</evidence>
<feature type="domain" description="PI3K/PI4K catalytic" evidence="4">
    <location>
        <begin position="3630"/>
        <end position="3942"/>
    </location>
</feature>
<feature type="compositionally biased region" description="Low complexity" evidence="3">
    <location>
        <begin position="2067"/>
        <end position="2110"/>
    </location>
</feature>
<feature type="region of interest" description="Disordered" evidence="3">
    <location>
        <begin position="3261"/>
        <end position="3333"/>
    </location>
</feature>
<dbReference type="PROSITE" id="PS50290">
    <property type="entry name" value="PI3_4_KINASE_3"/>
    <property type="match status" value="1"/>
</dbReference>
<dbReference type="GO" id="GO:0000124">
    <property type="term" value="C:SAGA complex"/>
    <property type="evidence" value="ECO:0007669"/>
    <property type="project" value="TreeGrafter"/>
</dbReference>
<dbReference type="EMBL" id="LODT01000016">
    <property type="protein sequence ID" value="KYR00111.1"/>
    <property type="molecule type" value="Genomic_DNA"/>
</dbReference>
<dbReference type="InterPro" id="IPR046805">
    <property type="entry name" value="Tra1_ring"/>
</dbReference>
<keyword evidence="7" id="KW-1185">Reference proteome</keyword>
<dbReference type="PANTHER" id="PTHR11139:SF1">
    <property type="entry name" value="TRANSFORMATION_TRANSCRIPTION DOMAIN-ASSOCIATED PROTEIN"/>
    <property type="match status" value="1"/>
</dbReference>
<feature type="repeat" description="TPR" evidence="2">
    <location>
        <begin position="3158"/>
        <end position="3191"/>
    </location>
</feature>
<dbReference type="SUPFAM" id="SSF48371">
    <property type="entry name" value="ARM repeat"/>
    <property type="match status" value="1"/>
</dbReference>
<protein>
    <submittedName>
        <fullName evidence="6">Protein kinase</fullName>
    </submittedName>
</protein>
<dbReference type="InterPro" id="IPR019734">
    <property type="entry name" value="TPR_rpt"/>
</dbReference>
<comment type="similarity">
    <text evidence="1">Belongs to the PI3/PI4-kinase family. TRA1 subfamily.</text>
</comment>
<evidence type="ECO:0000256" key="3">
    <source>
        <dbReference type="SAM" id="MobiDB-lite"/>
    </source>
</evidence>
<dbReference type="PROSITE" id="PS50005">
    <property type="entry name" value="TPR"/>
    <property type="match status" value="1"/>
</dbReference>
<comment type="caution">
    <text evidence="6">The sequence shown here is derived from an EMBL/GenBank/DDBJ whole genome shotgun (WGS) entry which is preliminary data.</text>
</comment>
<dbReference type="OMA" id="CLDLYGQ"/>
<dbReference type="GO" id="GO:0035267">
    <property type="term" value="C:NuA4 histone acetyltransferase complex"/>
    <property type="evidence" value="ECO:0007669"/>
    <property type="project" value="TreeGrafter"/>
</dbReference>
<dbReference type="InterPro" id="IPR003151">
    <property type="entry name" value="PIK-rel_kinase_FAT"/>
</dbReference>
<dbReference type="FunCoup" id="A0A152A217">
    <property type="interactions" value="682"/>
</dbReference>
<dbReference type="GO" id="GO:0006281">
    <property type="term" value="P:DNA repair"/>
    <property type="evidence" value="ECO:0007669"/>
    <property type="project" value="TreeGrafter"/>
</dbReference>
<evidence type="ECO:0000256" key="2">
    <source>
        <dbReference type="PROSITE-ProRule" id="PRU00339"/>
    </source>
</evidence>
<feature type="compositionally biased region" description="Low complexity" evidence="3">
    <location>
        <begin position="193"/>
        <end position="214"/>
    </location>
</feature>
<dbReference type="InterPro" id="IPR046807">
    <property type="entry name" value="Tra1_central"/>
</dbReference>
<dbReference type="GO" id="GO:0005634">
    <property type="term" value="C:nucleus"/>
    <property type="evidence" value="ECO:0007669"/>
    <property type="project" value="TreeGrafter"/>
</dbReference>
<reference evidence="6 7" key="1">
    <citation type="submission" date="2015-12" db="EMBL/GenBank/DDBJ databases">
        <title>Dictyostelia acquired genes for synthesis and detection of signals that induce cell-type specialization by lateral gene transfer from prokaryotes.</title>
        <authorList>
            <person name="Gloeckner G."/>
            <person name="Schaap P."/>
        </authorList>
    </citation>
    <scope>NUCLEOTIDE SEQUENCE [LARGE SCALE GENOMIC DNA]</scope>
    <source>
        <strain evidence="6 7">TK</strain>
    </source>
</reference>